<protein>
    <submittedName>
        <fullName evidence="1">Uncharacterized protein</fullName>
    </submittedName>
</protein>
<accession>A0A5J4RMQ7</accession>
<comment type="caution">
    <text evidence="1">The sequence shown here is derived from an EMBL/GenBank/DDBJ whole genome shotgun (WGS) entry which is preliminary data.</text>
</comment>
<proteinExistence type="predicted"/>
<reference evidence="1" key="1">
    <citation type="submission" date="2019-03" db="EMBL/GenBank/DDBJ databases">
        <title>Single cell metagenomics reveals metabolic interactions within the superorganism composed of flagellate Streblomastix strix and complex community of Bacteroidetes bacteria on its surface.</title>
        <authorList>
            <person name="Treitli S.C."/>
            <person name="Kolisko M."/>
            <person name="Husnik F."/>
            <person name="Keeling P."/>
            <person name="Hampl V."/>
        </authorList>
    </citation>
    <scope>NUCLEOTIDE SEQUENCE</scope>
    <source>
        <strain evidence="1">STM</strain>
    </source>
</reference>
<organism evidence="1">
    <name type="scientific">termite gut metagenome</name>
    <dbReference type="NCBI Taxonomy" id="433724"/>
    <lineage>
        <taxon>unclassified sequences</taxon>
        <taxon>metagenomes</taxon>
        <taxon>organismal metagenomes</taxon>
    </lineage>
</organism>
<evidence type="ECO:0000313" key="1">
    <source>
        <dbReference type="EMBL" id="KAA6334864.1"/>
    </source>
</evidence>
<gene>
    <name evidence="1" type="ORF">EZS27_016854</name>
</gene>
<dbReference type="AlphaFoldDB" id="A0A5J4RMQ7"/>
<sequence length="28" mass="3239">MNKETNSTKGRYMDLLTDFAFKTLLGQD</sequence>
<feature type="non-terminal residue" evidence="1">
    <location>
        <position position="28"/>
    </location>
</feature>
<dbReference type="EMBL" id="SNRY01000952">
    <property type="protein sequence ID" value="KAA6334864.1"/>
    <property type="molecule type" value="Genomic_DNA"/>
</dbReference>
<name>A0A5J4RMQ7_9ZZZZ</name>